<dbReference type="VEuPathDB" id="VectorBase:LOC119179184"/>
<keyword evidence="4" id="KW-1185">Reference proteome</keyword>
<evidence type="ECO:0000256" key="2">
    <source>
        <dbReference type="SAM" id="Phobius"/>
    </source>
</evidence>
<feature type="compositionally biased region" description="Pro residues" evidence="1">
    <location>
        <begin position="84"/>
        <end position="105"/>
    </location>
</feature>
<feature type="compositionally biased region" description="Basic and acidic residues" evidence="1">
    <location>
        <begin position="119"/>
        <end position="128"/>
    </location>
</feature>
<dbReference type="AlphaFoldDB" id="A0A9J6ERC5"/>
<reference evidence="3" key="2">
    <citation type="submission" date="2021-09" db="EMBL/GenBank/DDBJ databases">
        <authorList>
            <person name="Jia N."/>
            <person name="Wang J."/>
            <person name="Shi W."/>
            <person name="Du L."/>
            <person name="Sun Y."/>
            <person name="Zhan W."/>
            <person name="Jiang J."/>
            <person name="Wang Q."/>
            <person name="Zhang B."/>
            <person name="Ji P."/>
            <person name="Sakyi L.B."/>
            <person name="Cui X."/>
            <person name="Yuan T."/>
            <person name="Jiang B."/>
            <person name="Yang W."/>
            <person name="Lam T.T.-Y."/>
            <person name="Chang Q."/>
            <person name="Ding S."/>
            <person name="Wang X."/>
            <person name="Zhu J."/>
            <person name="Ruan X."/>
            <person name="Zhao L."/>
            <person name="Wei J."/>
            <person name="Que T."/>
            <person name="Du C."/>
            <person name="Cheng J."/>
            <person name="Dai P."/>
            <person name="Han X."/>
            <person name="Huang E."/>
            <person name="Gao Y."/>
            <person name="Liu J."/>
            <person name="Shao H."/>
            <person name="Ye R."/>
            <person name="Li L."/>
            <person name="Wei W."/>
            <person name="Wang X."/>
            <person name="Wang C."/>
            <person name="Huo Q."/>
            <person name="Li W."/>
            <person name="Guo W."/>
            <person name="Chen H."/>
            <person name="Chen S."/>
            <person name="Zhou L."/>
            <person name="Zhou L."/>
            <person name="Ni X."/>
            <person name="Tian J."/>
            <person name="Zhou Y."/>
            <person name="Sheng Y."/>
            <person name="Liu T."/>
            <person name="Pan Y."/>
            <person name="Xia L."/>
            <person name="Li J."/>
            <person name="Zhao F."/>
            <person name="Cao W."/>
        </authorList>
    </citation>
    <scope>NUCLEOTIDE SEQUENCE</scope>
    <source>
        <strain evidence="3">Rmic-2018</strain>
        <tissue evidence="3">Larvae</tissue>
    </source>
</reference>
<evidence type="ECO:0000313" key="4">
    <source>
        <dbReference type="Proteomes" id="UP000821866"/>
    </source>
</evidence>
<feature type="region of interest" description="Disordered" evidence="1">
    <location>
        <begin position="66"/>
        <end position="128"/>
    </location>
</feature>
<sequence length="128" mass="14201">MRADLRTTFHLLPREQPFVSTFLYGALVIVSVVLFTLLIATVFAVTGPHPANKPLPDETAFARYFSPPSVAPHDRGNYVRYGYDPPPSLPPPPPPPPQELPPLLQPAPYNTSRKSRTSKTQDRHSSDT</sequence>
<accession>A0A9J6ERC5</accession>
<proteinExistence type="predicted"/>
<comment type="caution">
    <text evidence="3">The sequence shown here is derived from an EMBL/GenBank/DDBJ whole genome shotgun (WGS) entry which is preliminary data.</text>
</comment>
<protein>
    <submittedName>
        <fullName evidence="3">Uncharacterized protein</fullName>
    </submittedName>
</protein>
<organism evidence="3 4">
    <name type="scientific">Rhipicephalus microplus</name>
    <name type="common">Cattle tick</name>
    <name type="synonym">Boophilus microplus</name>
    <dbReference type="NCBI Taxonomy" id="6941"/>
    <lineage>
        <taxon>Eukaryota</taxon>
        <taxon>Metazoa</taxon>
        <taxon>Ecdysozoa</taxon>
        <taxon>Arthropoda</taxon>
        <taxon>Chelicerata</taxon>
        <taxon>Arachnida</taxon>
        <taxon>Acari</taxon>
        <taxon>Parasitiformes</taxon>
        <taxon>Ixodida</taxon>
        <taxon>Ixodoidea</taxon>
        <taxon>Ixodidae</taxon>
        <taxon>Rhipicephalinae</taxon>
        <taxon>Rhipicephalus</taxon>
        <taxon>Boophilus</taxon>
    </lineage>
</organism>
<keyword evidence="2" id="KW-0812">Transmembrane</keyword>
<dbReference type="EMBL" id="JABSTU010000002">
    <property type="protein sequence ID" value="KAH8036945.1"/>
    <property type="molecule type" value="Genomic_DNA"/>
</dbReference>
<keyword evidence="2" id="KW-1133">Transmembrane helix</keyword>
<keyword evidence="2" id="KW-0472">Membrane</keyword>
<reference evidence="3" key="1">
    <citation type="journal article" date="2020" name="Cell">
        <title>Large-Scale Comparative Analyses of Tick Genomes Elucidate Their Genetic Diversity and Vector Capacities.</title>
        <authorList>
            <consortium name="Tick Genome and Microbiome Consortium (TIGMIC)"/>
            <person name="Jia N."/>
            <person name="Wang J."/>
            <person name="Shi W."/>
            <person name="Du L."/>
            <person name="Sun Y."/>
            <person name="Zhan W."/>
            <person name="Jiang J.F."/>
            <person name="Wang Q."/>
            <person name="Zhang B."/>
            <person name="Ji P."/>
            <person name="Bell-Sakyi L."/>
            <person name="Cui X.M."/>
            <person name="Yuan T.T."/>
            <person name="Jiang B.G."/>
            <person name="Yang W.F."/>
            <person name="Lam T.T."/>
            <person name="Chang Q.C."/>
            <person name="Ding S.J."/>
            <person name="Wang X.J."/>
            <person name="Zhu J.G."/>
            <person name="Ruan X.D."/>
            <person name="Zhao L."/>
            <person name="Wei J.T."/>
            <person name="Ye R.Z."/>
            <person name="Que T.C."/>
            <person name="Du C.H."/>
            <person name="Zhou Y.H."/>
            <person name="Cheng J.X."/>
            <person name="Dai P.F."/>
            <person name="Guo W.B."/>
            <person name="Han X.H."/>
            <person name="Huang E.J."/>
            <person name="Li L.F."/>
            <person name="Wei W."/>
            <person name="Gao Y.C."/>
            <person name="Liu J.Z."/>
            <person name="Shao H.Z."/>
            <person name="Wang X."/>
            <person name="Wang C.C."/>
            <person name="Yang T.C."/>
            <person name="Huo Q.B."/>
            <person name="Li W."/>
            <person name="Chen H.Y."/>
            <person name="Chen S.E."/>
            <person name="Zhou L.G."/>
            <person name="Ni X.B."/>
            <person name="Tian J.H."/>
            <person name="Sheng Y."/>
            <person name="Liu T."/>
            <person name="Pan Y.S."/>
            <person name="Xia L.Y."/>
            <person name="Li J."/>
            <person name="Zhao F."/>
            <person name="Cao W.C."/>
        </authorList>
    </citation>
    <scope>NUCLEOTIDE SEQUENCE</scope>
    <source>
        <strain evidence="3">Rmic-2018</strain>
    </source>
</reference>
<name>A0A9J6ERC5_RHIMP</name>
<feature type="transmembrane region" description="Helical" evidence="2">
    <location>
        <begin position="21"/>
        <end position="45"/>
    </location>
</feature>
<gene>
    <name evidence="3" type="ORF">HPB51_007614</name>
</gene>
<dbReference type="Proteomes" id="UP000821866">
    <property type="component" value="Chromosome 10"/>
</dbReference>
<evidence type="ECO:0000256" key="1">
    <source>
        <dbReference type="SAM" id="MobiDB-lite"/>
    </source>
</evidence>
<evidence type="ECO:0000313" key="3">
    <source>
        <dbReference type="EMBL" id="KAH8036945.1"/>
    </source>
</evidence>